<name>A0A5C6FQY9_9PLAN</name>
<reference evidence="1 2" key="1">
    <citation type="submission" date="2019-02" db="EMBL/GenBank/DDBJ databases">
        <title>Deep-cultivation of Planctomycetes and their phenomic and genomic characterization uncovers novel biology.</title>
        <authorList>
            <person name="Wiegand S."/>
            <person name="Jogler M."/>
            <person name="Boedeker C."/>
            <person name="Pinto D."/>
            <person name="Vollmers J."/>
            <person name="Rivas-Marin E."/>
            <person name="Kohn T."/>
            <person name="Peeters S.H."/>
            <person name="Heuer A."/>
            <person name="Rast P."/>
            <person name="Oberbeckmann S."/>
            <person name="Bunk B."/>
            <person name="Jeske O."/>
            <person name="Meyerdierks A."/>
            <person name="Storesund J.E."/>
            <person name="Kallscheuer N."/>
            <person name="Luecker S."/>
            <person name="Lage O.M."/>
            <person name="Pohl T."/>
            <person name="Merkel B.J."/>
            <person name="Hornburger P."/>
            <person name="Mueller R.-W."/>
            <person name="Bruemmer F."/>
            <person name="Labrenz M."/>
            <person name="Spormann A.M."/>
            <person name="Op Den Camp H."/>
            <person name="Overmann J."/>
            <person name="Amann R."/>
            <person name="Jetten M.S.M."/>
            <person name="Mascher T."/>
            <person name="Medema M.H."/>
            <person name="Devos D.P."/>
            <person name="Kaster A.-K."/>
            <person name="Ovreas L."/>
            <person name="Rohde M."/>
            <person name="Galperin M.Y."/>
            <person name="Jogler C."/>
        </authorList>
    </citation>
    <scope>NUCLEOTIDE SEQUENCE [LARGE SCALE GENOMIC DNA]</scope>
    <source>
        <strain evidence="1 2">V7</strain>
    </source>
</reference>
<proteinExistence type="predicted"/>
<sequence length="812" mass="90369">MTHMNFLHHHSFGRAISKQLPGLVFGLVLFATMGGCMASATASDRYSFATWKNGWRKNPDDSSPDVFQIQTDRFEFALDVEQMSQPRLGPSTPMPGYQAALKTEWTDWAAIPVASLRLQIVVDGQTYTAKCCAAGARDDLKRLADVRLWESGRFVQHFDFLGLEFLDASGQPLNVNSRLDIVAWPDRLVFTLIAKGLPAENPVSMSLHLRSALGEWSAADSFDVKAEEDDEQRVRMVCHFDKGHASASEIDIAVTAHDGQQQLAGFEDDFACHAVNFGRLHRTFQTGYQPNRGFDEFEISVTRRSKTNSNAAVNDAIPFMLHLSSPANITGIAPVLCDSKGRPTGIPVQLSKNWHYEPTGSYAIVFAMLPRQTATYRLRLAYGFYGSLPSASHAQLSLVGYGGHGRWDQFAIGCWGETICFDSDRSLVDCAITDIRMLMARDGINGRKWSWTEAGWGGDWLDIKNATGQKLQPRRVKTAYLSHGPCMPRMLQTGCYGKNQQVSFTADVQVARADDYARTFQTLRYQFHQDVSADDVSFFSLGRTHHYATPFVDVGQRTGLIRRVPVQNGLTKGDRIINSFQWSGAAPHWVALTDAYSIAAKPKPNGYRALIVHRYRANLGGQVYQRPTLDARVHQSDPANVDLRLVPPASVSAFRSGDQVELMVELITLPRNAEDYYGPNEAFREHLRRHPSSWKTTLREATNHGVATDVSGGQLLQAYPVVIRASDSIVRWRHQDGVGPIAVRIEGLSTIKDFSLHQIVDGAKVPFELSSQGVDQWQVDRDPATGTFALTFNLPSDQPSRQWVFETTAGDH</sequence>
<dbReference type="Proteomes" id="UP000316476">
    <property type="component" value="Unassembled WGS sequence"/>
</dbReference>
<gene>
    <name evidence="1" type="ORF">V7x_02380</name>
</gene>
<comment type="caution">
    <text evidence="1">The sequence shown here is derived from an EMBL/GenBank/DDBJ whole genome shotgun (WGS) entry which is preliminary data.</text>
</comment>
<dbReference type="AlphaFoldDB" id="A0A5C6FQY9"/>
<evidence type="ECO:0000313" key="1">
    <source>
        <dbReference type="EMBL" id="TWU64694.1"/>
    </source>
</evidence>
<accession>A0A5C6FQY9</accession>
<evidence type="ECO:0000313" key="2">
    <source>
        <dbReference type="Proteomes" id="UP000316476"/>
    </source>
</evidence>
<organism evidence="1 2">
    <name type="scientific">Crateriforma conspicua</name>
    <dbReference type="NCBI Taxonomy" id="2527996"/>
    <lineage>
        <taxon>Bacteria</taxon>
        <taxon>Pseudomonadati</taxon>
        <taxon>Planctomycetota</taxon>
        <taxon>Planctomycetia</taxon>
        <taxon>Planctomycetales</taxon>
        <taxon>Planctomycetaceae</taxon>
        <taxon>Crateriforma</taxon>
    </lineage>
</organism>
<dbReference type="EMBL" id="SJPZ01000001">
    <property type="protein sequence ID" value="TWU64694.1"/>
    <property type="molecule type" value="Genomic_DNA"/>
</dbReference>
<protein>
    <submittedName>
        <fullName evidence="1">Uncharacterized protein</fullName>
    </submittedName>
</protein>